<protein>
    <submittedName>
        <fullName evidence="1">Cyclase family protein</fullName>
    </submittedName>
</protein>
<dbReference type="Proteomes" id="UP001519921">
    <property type="component" value="Unassembled WGS sequence"/>
</dbReference>
<name>A0ABS7APM6_9CLOT</name>
<dbReference type="Pfam" id="PF04199">
    <property type="entry name" value="Cyclase"/>
    <property type="match status" value="1"/>
</dbReference>
<comment type="caution">
    <text evidence="1">The sequence shown here is derived from an EMBL/GenBank/DDBJ whole genome shotgun (WGS) entry which is preliminary data.</text>
</comment>
<dbReference type="SUPFAM" id="SSF102198">
    <property type="entry name" value="Putative cyclase"/>
    <property type="match status" value="1"/>
</dbReference>
<evidence type="ECO:0000313" key="2">
    <source>
        <dbReference type="Proteomes" id="UP001519921"/>
    </source>
</evidence>
<dbReference type="InterPro" id="IPR037175">
    <property type="entry name" value="KFase_sf"/>
</dbReference>
<proteinExistence type="predicted"/>
<dbReference type="RefSeq" id="WP_219780084.1">
    <property type="nucleotide sequence ID" value="NZ_JAHXPT010000008.1"/>
</dbReference>
<dbReference type="PANTHER" id="PTHR31118">
    <property type="entry name" value="CYCLASE-LIKE PROTEIN 2"/>
    <property type="match status" value="1"/>
</dbReference>
<dbReference type="PANTHER" id="PTHR31118:SF12">
    <property type="entry name" value="CYCLASE-LIKE PROTEIN 2"/>
    <property type="match status" value="1"/>
</dbReference>
<sequence length="215" mass="24680">MKIIDLTHNISNNMPVFLKDEKPNLKQVNNVQDDGFSQTLLNIYSHNGTHMDAPLHVIENALTLDKMDVSNFMGLGIVIDCKDLVNAKEKIIDISYIEKNRINVEKAEFLIFNTGYFHKWGNKDYFKDYPILHENLINYIINHKKKGIGIDLMSIDIISSENLPIHNKILKNNIVIIENLTNLDRLGNDLFEFYALPLKYENSDGAPVRAIGIIR</sequence>
<gene>
    <name evidence="1" type="ORF">KYD98_10985</name>
</gene>
<organism evidence="1 2">
    <name type="scientific">Clostridium weizhouense</name>
    <dbReference type="NCBI Taxonomy" id="2859781"/>
    <lineage>
        <taxon>Bacteria</taxon>
        <taxon>Bacillati</taxon>
        <taxon>Bacillota</taxon>
        <taxon>Clostridia</taxon>
        <taxon>Eubacteriales</taxon>
        <taxon>Clostridiaceae</taxon>
        <taxon>Clostridium</taxon>
    </lineage>
</organism>
<dbReference type="InterPro" id="IPR007325">
    <property type="entry name" value="KFase/CYL"/>
</dbReference>
<evidence type="ECO:0000313" key="1">
    <source>
        <dbReference type="EMBL" id="MBW6410620.1"/>
    </source>
</evidence>
<dbReference type="Gene3D" id="3.50.30.50">
    <property type="entry name" value="Putative cyclase"/>
    <property type="match status" value="1"/>
</dbReference>
<keyword evidence="2" id="KW-1185">Reference proteome</keyword>
<reference evidence="1 2" key="1">
    <citation type="submission" date="2021-07" db="EMBL/GenBank/DDBJ databases">
        <title>Clostridium weizhouense sp. nov., an anaerobic bacterium isolated from activated sludge of Petroleum wastewater.</title>
        <authorList>
            <person name="Li Q."/>
        </authorList>
    </citation>
    <scope>NUCLEOTIDE SEQUENCE [LARGE SCALE GENOMIC DNA]</scope>
    <source>
        <strain evidence="1 2">YB-6</strain>
    </source>
</reference>
<accession>A0ABS7APM6</accession>
<dbReference type="EMBL" id="JAHXPT010000008">
    <property type="protein sequence ID" value="MBW6410620.1"/>
    <property type="molecule type" value="Genomic_DNA"/>
</dbReference>